<sequence>MAQQTTRLTQQDLKIYPSERLTDTDDGGGLMRGTALTGADNELFPPVSDVDRTMGAFNARLVYPAVLREDEEPLYGGHCIISERPVMENVSFLLFKAQNYGEARKDILPRIEAYSVPTIESRMTLLGRQLAGSRIIQAYQRVEAPLPIVGERYCLSFEEKNKLPVQEYFRILTMTHEIRTFEDPEGKEFQRRVVKMETSNALGRDFTGVDYPSSKGYTNPPTKILETQVADTATYYGCRALVEPITAQSATIRVDDIFEKIVPTSLVETALIDQYPSKTAYWVETGVRQAVFTGSRAAGDLYLNQSVLPGSVELLNYEDNAQGQLVDGKNVLTIDYDNAVIRNVPALYNAVIQAVPAAKVSNSSCSTIVNIDDTNQGTEWAPLLNPKPTNGSVSVAWMSQGAWYELTDHGDYNLRDKEGKIRGSVARTGSVVISLPEQPDVGSKIIITWAPVDFYKTINDKDAGSVIVPVTLNPELSLLQVPQPIIKPGTVKINTGTSTVTDNGQGTLTGALTGRVDYAGGQIYLNAGSSIAEADIGFDYYADEYAKTSFTLETTATQISGSIGPTVRGTTKIVADLYYHEDIKAWNYMGTDFVEVQERNMFVFTDNGNGQLMRNGKLVVGSSIDYSTGLFIVPFNSIKGDCVTPSWESTEAILHQSSIGEWGIFKIVSRDVTPLPGPNSYFYKLQSTATRIYSSKQAISYYSTNVLTGKPQPLQCVPNSFVFEVGGAKVYERMGRLYRNINSLTGNGEEVGTLSAYGDLAITNPSLALGTIKVLAGVYAVGGLLGKQTYGYTLAAPVKPQSFTAYANGQSGLIVGTAGANGVIAGDITGTIETKTGFYELASTKGFTPESVRYNTVVQSNIPLDSSIIGIDAVRLPPDGRVPIFRRGDMIVIGNKVKQSIGSAHTGNQVIQLDRGDLSRVCLVDANAKHINAELYTTDLTDGTVTWEPQIDLSAYTMPITAHHVQEEENRVVGLDINGTLKLQFGTSRAYPVDGTTVSSAFIGGDLLVRATAPFSQQAWNKIWSNERQTDEILAKLNVKDYPIRLTSNGAITERWLLLFKTDSQFDVIGENLGLIATGDRLSDLSPPNPSTGKPYFTLPRGAFGGGWAQGNCIRFNTFSSQMPTWVLRAVQPSPTTQTGKDGFTMCLRGNTVDK</sequence>
<accession>A0ABY4E1B9</accession>
<protein>
    <submittedName>
        <fullName evidence="1">Uncharacterized protein</fullName>
    </submittedName>
</protein>
<reference evidence="1 2" key="1">
    <citation type="journal article" date="2022" name="Res Sq">
        <title>Evolution of multicellular longitudinally dividing oral cavity symbionts (Neisseriaceae).</title>
        <authorList>
            <person name="Nyongesa S."/>
            <person name="Weber P."/>
            <person name="Bernet E."/>
            <person name="Pullido F."/>
            <person name="Nieckarz M."/>
            <person name="Delaby M."/>
            <person name="Nieves C."/>
            <person name="Viehboeck T."/>
            <person name="Krause N."/>
            <person name="Rivera-Millot A."/>
            <person name="Nakamura A."/>
            <person name="Vischer N."/>
            <person name="VanNieuwenhze M."/>
            <person name="Brun Y."/>
            <person name="Cava F."/>
            <person name="Bulgheresi S."/>
            <person name="Veyrier F."/>
        </authorList>
    </citation>
    <scope>NUCLEOTIDE SEQUENCE [LARGE SCALE GENOMIC DNA]</scope>
    <source>
        <strain evidence="1 2">SN4</strain>
    </source>
</reference>
<evidence type="ECO:0000313" key="1">
    <source>
        <dbReference type="EMBL" id="UOO89587.1"/>
    </source>
</evidence>
<organism evidence="1 2">
    <name type="scientific">Vitreoscilla massiliensis</name>
    <dbReference type="NCBI Taxonomy" id="1689272"/>
    <lineage>
        <taxon>Bacteria</taxon>
        <taxon>Pseudomonadati</taxon>
        <taxon>Pseudomonadota</taxon>
        <taxon>Betaproteobacteria</taxon>
        <taxon>Neisseriales</taxon>
        <taxon>Neisseriaceae</taxon>
        <taxon>Vitreoscilla</taxon>
    </lineage>
</organism>
<name>A0ABY4E1B9_9NEIS</name>
<dbReference type="Proteomes" id="UP000832011">
    <property type="component" value="Chromosome"/>
</dbReference>
<dbReference type="RefSeq" id="WP_058305485.1">
    <property type="nucleotide sequence ID" value="NZ_CABKVG010000007.1"/>
</dbReference>
<gene>
    <name evidence="1" type="ORF">LVJ82_00970</name>
</gene>
<keyword evidence="2" id="KW-1185">Reference proteome</keyword>
<proteinExistence type="predicted"/>
<dbReference type="EMBL" id="CP091511">
    <property type="protein sequence ID" value="UOO89587.1"/>
    <property type="molecule type" value="Genomic_DNA"/>
</dbReference>
<evidence type="ECO:0000313" key="2">
    <source>
        <dbReference type="Proteomes" id="UP000832011"/>
    </source>
</evidence>